<evidence type="ECO:0000256" key="5">
    <source>
        <dbReference type="ARBA" id="ARBA00022553"/>
    </source>
</evidence>
<name>X0WGX1_9ZZZZ</name>
<evidence type="ECO:0000256" key="8">
    <source>
        <dbReference type="ARBA" id="ARBA00022777"/>
    </source>
</evidence>
<keyword evidence="6" id="KW-0808">Transferase</keyword>
<evidence type="ECO:0000256" key="2">
    <source>
        <dbReference type="ARBA" id="ARBA00004651"/>
    </source>
</evidence>
<dbReference type="SMART" id="SM00304">
    <property type="entry name" value="HAMP"/>
    <property type="match status" value="1"/>
</dbReference>
<dbReference type="SMART" id="SM00388">
    <property type="entry name" value="HisKA"/>
    <property type="match status" value="1"/>
</dbReference>
<protein>
    <recommendedName>
        <fullName evidence="3">histidine kinase</fullName>
        <ecNumber evidence="3">2.7.13.3</ecNumber>
    </recommendedName>
</protein>
<dbReference type="AlphaFoldDB" id="X0WGX1"/>
<evidence type="ECO:0000256" key="1">
    <source>
        <dbReference type="ARBA" id="ARBA00000085"/>
    </source>
</evidence>
<dbReference type="InterPro" id="IPR050980">
    <property type="entry name" value="2C_sensor_his_kinase"/>
</dbReference>
<keyword evidence="10" id="KW-0812">Transmembrane</keyword>
<feature type="transmembrane region" description="Helical" evidence="10">
    <location>
        <begin position="49"/>
        <end position="67"/>
    </location>
</feature>
<evidence type="ECO:0000256" key="7">
    <source>
        <dbReference type="ARBA" id="ARBA00022741"/>
    </source>
</evidence>
<evidence type="ECO:0000256" key="3">
    <source>
        <dbReference type="ARBA" id="ARBA00012438"/>
    </source>
</evidence>
<evidence type="ECO:0000259" key="11">
    <source>
        <dbReference type="PROSITE" id="PS50885"/>
    </source>
</evidence>
<dbReference type="InterPro" id="IPR036097">
    <property type="entry name" value="HisK_dim/P_sf"/>
</dbReference>
<keyword evidence="7" id="KW-0547">Nucleotide-binding</keyword>
<evidence type="ECO:0000256" key="10">
    <source>
        <dbReference type="SAM" id="Phobius"/>
    </source>
</evidence>
<evidence type="ECO:0000256" key="4">
    <source>
        <dbReference type="ARBA" id="ARBA00022475"/>
    </source>
</evidence>
<dbReference type="PANTHER" id="PTHR44936">
    <property type="entry name" value="SENSOR PROTEIN CREC"/>
    <property type="match status" value="1"/>
</dbReference>
<dbReference type="GO" id="GO:0005524">
    <property type="term" value="F:ATP binding"/>
    <property type="evidence" value="ECO:0007669"/>
    <property type="project" value="UniProtKB-KW"/>
</dbReference>
<dbReference type="InterPro" id="IPR003661">
    <property type="entry name" value="HisK_dim/P_dom"/>
</dbReference>
<proteinExistence type="predicted"/>
<comment type="subcellular location">
    <subcellularLocation>
        <location evidence="2">Cell membrane</location>
        <topology evidence="2">Multi-pass membrane protein</topology>
    </subcellularLocation>
</comment>
<dbReference type="InterPro" id="IPR036890">
    <property type="entry name" value="HATPase_C_sf"/>
</dbReference>
<accession>X0WGX1</accession>
<dbReference type="InterPro" id="IPR003660">
    <property type="entry name" value="HAMP_dom"/>
</dbReference>
<dbReference type="CDD" id="cd06225">
    <property type="entry name" value="HAMP"/>
    <property type="match status" value="1"/>
</dbReference>
<feature type="domain" description="HAMP" evidence="11">
    <location>
        <begin position="69"/>
        <end position="121"/>
    </location>
</feature>
<evidence type="ECO:0000256" key="9">
    <source>
        <dbReference type="ARBA" id="ARBA00022840"/>
    </source>
</evidence>
<dbReference type="Pfam" id="PF00672">
    <property type="entry name" value="HAMP"/>
    <property type="match status" value="1"/>
</dbReference>
<dbReference type="PROSITE" id="PS50885">
    <property type="entry name" value="HAMP"/>
    <property type="match status" value="1"/>
</dbReference>
<dbReference type="PANTHER" id="PTHR44936:SF10">
    <property type="entry name" value="SENSOR PROTEIN RSTB"/>
    <property type="match status" value="1"/>
</dbReference>
<gene>
    <name evidence="12" type="ORF">S01H1_68176</name>
</gene>
<dbReference type="SUPFAM" id="SSF47384">
    <property type="entry name" value="Homodimeric domain of signal transducing histidine kinase"/>
    <property type="match status" value="1"/>
</dbReference>
<evidence type="ECO:0000313" key="12">
    <source>
        <dbReference type="EMBL" id="GAG30194.1"/>
    </source>
</evidence>
<dbReference type="EC" id="2.7.13.3" evidence="3"/>
<dbReference type="GO" id="GO:0000155">
    <property type="term" value="F:phosphorelay sensor kinase activity"/>
    <property type="evidence" value="ECO:0007669"/>
    <property type="project" value="InterPro"/>
</dbReference>
<dbReference type="Gene3D" id="6.10.340.10">
    <property type="match status" value="1"/>
</dbReference>
<dbReference type="CDD" id="cd00082">
    <property type="entry name" value="HisKA"/>
    <property type="match status" value="1"/>
</dbReference>
<sequence length="247" mass="27774">RGGGRRKNPSDLTPIKRRGETLGYYYSGSVHFKDDIANQRFIESMSHTIWIAVALSFVISLVFALIFSKSLSAPALRVASGLDQIAHGNLQVHIPEKGAAEIAQIAHSANRLSTQLKKEQELRKQWAQDIAHDLRTPVSVLKAQFEGMRDGVLDLTPSRIEKNMKEIGRVERLISDLEELMSLESPEKKLSRKEIKAQAVVDLLRDRFSFETSKKNVRFVGKTMIDTFAADQILIQRALTNFMSNAV</sequence>
<feature type="non-terminal residue" evidence="12">
    <location>
        <position position="247"/>
    </location>
</feature>
<keyword evidence="10" id="KW-1133">Transmembrane helix</keyword>
<keyword evidence="8" id="KW-0418">Kinase</keyword>
<keyword evidence="10" id="KW-0472">Membrane</keyword>
<dbReference type="GO" id="GO:0016020">
    <property type="term" value="C:membrane"/>
    <property type="evidence" value="ECO:0007669"/>
    <property type="project" value="InterPro"/>
</dbReference>
<dbReference type="EMBL" id="BARS01045205">
    <property type="protein sequence ID" value="GAG30194.1"/>
    <property type="molecule type" value="Genomic_DNA"/>
</dbReference>
<feature type="non-terminal residue" evidence="12">
    <location>
        <position position="1"/>
    </location>
</feature>
<dbReference type="Pfam" id="PF00512">
    <property type="entry name" value="HisKA"/>
    <property type="match status" value="1"/>
</dbReference>
<evidence type="ECO:0000256" key="6">
    <source>
        <dbReference type="ARBA" id="ARBA00022679"/>
    </source>
</evidence>
<comment type="catalytic activity">
    <reaction evidence="1">
        <text>ATP + protein L-histidine = ADP + protein N-phospho-L-histidine.</text>
        <dbReference type="EC" id="2.7.13.3"/>
    </reaction>
</comment>
<dbReference type="SUPFAM" id="SSF158472">
    <property type="entry name" value="HAMP domain-like"/>
    <property type="match status" value="1"/>
</dbReference>
<organism evidence="12">
    <name type="scientific">marine sediment metagenome</name>
    <dbReference type="NCBI Taxonomy" id="412755"/>
    <lineage>
        <taxon>unclassified sequences</taxon>
        <taxon>metagenomes</taxon>
        <taxon>ecological metagenomes</taxon>
    </lineage>
</organism>
<keyword evidence="4" id="KW-1003">Cell membrane</keyword>
<keyword evidence="5" id="KW-0597">Phosphoprotein</keyword>
<comment type="caution">
    <text evidence="12">The sequence shown here is derived from an EMBL/GenBank/DDBJ whole genome shotgun (WGS) entry which is preliminary data.</text>
</comment>
<keyword evidence="9" id="KW-0067">ATP-binding</keyword>
<dbReference type="Gene3D" id="3.30.565.10">
    <property type="entry name" value="Histidine kinase-like ATPase, C-terminal domain"/>
    <property type="match status" value="1"/>
</dbReference>
<reference evidence="12" key="1">
    <citation type="journal article" date="2014" name="Front. Microbiol.">
        <title>High frequency of phylogenetically diverse reductive dehalogenase-homologous genes in deep subseafloor sedimentary metagenomes.</title>
        <authorList>
            <person name="Kawai M."/>
            <person name="Futagami T."/>
            <person name="Toyoda A."/>
            <person name="Takaki Y."/>
            <person name="Nishi S."/>
            <person name="Hori S."/>
            <person name="Arai W."/>
            <person name="Tsubouchi T."/>
            <person name="Morono Y."/>
            <person name="Uchiyama I."/>
            <person name="Ito T."/>
            <person name="Fujiyama A."/>
            <person name="Inagaki F."/>
            <person name="Takami H."/>
        </authorList>
    </citation>
    <scope>NUCLEOTIDE SEQUENCE</scope>
    <source>
        <strain evidence="12">Expedition CK06-06</strain>
    </source>
</reference>